<protein>
    <recommendedName>
        <fullName evidence="4">CABIT domain-containing protein</fullName>
    </recommendedName>
</protein>
<dbReference type="InterPro" id="IPR039671">
    <property type="entry name" value="THEMIS"/>
</dbReference>
<dbReference type="OMA" id="VYPRKDW"/>
<dbReference type="RefSeq" id="XP_038056047.1">
    <property type="nucleotide sequence ID" value="XM_038200119.1"/>
</dbReference>
<organism evidence="2 3">
    <name type="scientific">Patiria miniata</name>
    <name type="common">Bat star</name>
    <name type="synonym">Asterina miniata</name>
    <dbReference type="NCBI Taxonomy" id="46514"/>
    <lineage>
        <taxon>Eukaryota</taxon>
        <taxon>Metazoa</taxon>
        <taxon>Echinodermata</taxon>
        <taxon>Eleutherozoa</taxon>
        <taxon>Asterozoa</taxon>
        <taxon>Asteroidea</taxon>
        <taxon>Valvatacea</taxon>
        <taxon>Valvatida</taxon>
        <taxon>Asterinidae</taxon>
        <taxon>Patiria</taxon>
    </lineage>
</organism>
<feature type="compositionally biased region" description="Basic and acidic residues" evidence="1">
    <location>
        <begin position="653"/>
        <end position="674"/>
    </location>
</feature>
<name>A0A913ZWX6_PATMI</name>
<proteinExistence type="predicted"/>
<dbReference type="PANTHER" id="PTHR15215:SF0">
    <property type="match status" value="1"/>
</dbReference>
<evidence type="ECO:0000313" key="2">
    <source>
        <dbReference type="EnsemblMetazoa" id="XP_038056047.1"/>
    </source>
</evidence>
<evidence type="ECO:0008006" key="4">
    <source>
        <dbReference type="Google" id="ProtNLM"/>
    </source>
</evidence>
<dbReference type="PANTHER" id="PTHR15215">
    <property type="entry name" value="CABIT DOMAIN-CONTAINING PROTEIN"/>
    <property type="match status" value="1"/>
</dbReference>
<feature type="compositionally biased region" description="Low complexity" evidence="1">
    <location>
        <begin position="613"/>
        <end position="625"/>
    </location>
</feature>
<dbReference type="OrthoDB" id="6077228at2759"/>
<feature type="region of interest" description="Disordered" evidence="1">
    <location>
        <begin position="653"/>
        <end position="712"/>
    </location>
</feature>
<feature type="compositionally biased region" description="Basic and acidic residues" evidence="1">
    <location>
        <begin position="684"/>
        <end position="696"/>
    </location>
</feature>
<evidence type="ECO:0000313" key="3">
    <source>
        <dbReference type="Proteomes" id="UP000887568"/>
    </source>
</evidence>
<accession>A0A913ZWX6</accession>
<dbReference type="EnsemblMetazoa" id="XM_038200119.1">
    <property type="protein sequence ID" value="XP_038056047.1"/>
    <property type="gene ID" value="LOC119728040"/>
</dbReference>
<dbReference type="Proteomes" id="UP000887568">
    <property type="component" value="Unplaced"/>
</dbReference>
<reference evidence="2" key="1">
    <citation type="submission" date="2022-11" db="UniProtKB">
        <authorList>
            <consortium name="EnsemblMetazoa"/>
        </authorList>
    </citation>
    <scope>IDENTIFICATION</scope>
</reference>
<evidence type="ECO:0000256" key="1">
    <source>
        <dbReference type="SAM" id="MobiDB-lite"/>
    </source>
</evidence>
<feature type="region of interest" description="Disordered" evidence="1">
    <location>
        <begin position="541"/>
        <end position="626"/>
    </location>
</feature>
<keyword evidence="3" id="KW-1185">Reference proteome</keyword>
<dbReference type="GeneID" id="119728040"/>
<sequence length="785" mass="87683">MAASDTPESLLSFVEKHKSQLPAVVEIADGIYGSIEKDSEVRDFSRGDILRILTVKEEVNITFDSVYAGPSKKGLLTVDRHFSESQFEVLSSFKDGYVYKTLDQMILDFPEYIRAVKPDKDLNIKVGDRLKLLTRSTLVGRPSIQCKNVRSGRTVKLSGDLKDSFAKKIDKSHIIVSLDSIYERLPQRVRLVHDEGQRIRGKFHGIPGLDPDFNGEMNLSKIEVVEACPWEHPDRVIQIPVTTDVFVYPRKDWGKKIGPVVDVHELAKVATPASMKVAVVVDDESTVPGCPKDTILLVCNSQTSDYAIAKGRGGTGVLIPKTYPSLFKVLGNTWSTVEDLLQARICKEVHVETTYKVPEELDNLYQHDVVRLTSFEPEPYCCPNDDCEVVQMDRSRSLVGEVGTITVPTFAKANFHDNAKLLGDCAVSKILALSLPLEVTLSRPNVSPQSQELADANDDVLINMSPLKIIGQRQFSVTVCQLLNTNQQTSGDDDMIYIPAFSKLQVRSITQPTIDVHRRDELPSLNTNILRISERQLNSFKEQTYEQIPPPVPRRVDERHETMPVVSSGKPPPRPPKPIHLIQATQQDKDKEVPSLPPRKDQSSPLSPRKDQSSPSPTRTSKRPSLVTTILAGVNRDLTQQFDLFTDKEVGKEGVRVQDETPDYEVTRPCHSAEYETDSDGDDYERPGDGYEKPGDKSPLPGGKEVPPKDGNISAYGLSDMVRLLQYLKVGRQMVDTFRSKGIDGKTLCDLSRKGNDESLQMILGVDDFKDWLALKCFIMQSLDT</sequence>
<feature type="compositionally biased region" description="Basic and acidic residues" evidence="1">
    <location>
        <begin position="587"/>
        <end position="612"/>
    </location>
</feature>
<dbReference type="AlphaFoldDB" id="A0A913ZWX6"/>